<dbReference type="PANTHER" id="PTHR12295">
    <property type="entry name" value="FURRY-RELATED"/>
    <property type="match status" value="1"/>
</dbReference>
<gene>
    <name evidence="3" type="ORF">DUNSADRAFT_8677</name>
</gene>
<sequence length="586" mass="64028">MDSFFIIPSSQTTWLKGDQGATRVGKGGQLSFRKALYELLRFWSCEGFSCEENYASNVKTGIAAVLGRYKQSYEEGALEPVRSELAQAGQYLDHAARTGMAALLAGPVFDADARRPQGPVLQWIERLLTHRSHTGSTSMSLPQNQGAGAGWSALATTSTGNASSNTAGKVAGPERQEVARMALHNLLHANLDMFATCLDKCYDANRVVASSFFQVICEVYATQSSVHIAPHVMLSLILYKMVDEARDVREDSLHMLHVLSQREWGVSSGKASGQTASLVSDAEGGVAGTGEEDQPGRGSDDESASESELGGTGGDAVVVLGNLQDSYQQFQYQLSCKLARDHLELSEALCEEMMTRALECWDSTIQHPVLICLAPWMENLIISSHWKGSWCERLLKSMYYVTQRHGPAFPFEIERLWSTLAASKRNIIPILDFLTSLGVYAALQESASLTEYFAVAKRIALYLARISPQHTIDHLAYEISLQAFEDDGSVAAAPGAPMPLSFSDITGPENIAGSEGIAQEWAPLLLPFSGFTLKPSGGRWISRVGHENAVTVRFLAGKCNTRAAYTWSWITFRMNALKKAECAQCR</sequence>
<reference evidence="3" key="1">
    <citation type="submission" date="2017-08" db="EMBL/GenBank/DDBJ databases">
        <authorList>
            <person name="Polle J.E."/>
            <person name="Barry K."/>
            <person name="Cushman J."/>
            <person name="Schmutz J."/>
            <person name="Tran D."/>
            <person name="Hathwaick L.T."/>
            <person name="Yim W.C."/>
            <person name="Jenkins J."/>
            <person name="Mckie-Krisberg Z.M."/>
            <person name="Prochnik S."/>
            <person name="Lindquist E."/>
            <person name="Dockter R.B."/>
            <person name="Adam C."/>
            <person name="Molina H."/>
            <person name="Bunkerborg J."/>
            <person name="Jin E."/>
            <person name="Buchheim M."/>
            <person name="Magnuson J."/>
        </authorList>
    </citation>
    <scope>NUCLEOTIDE SEQUENCE</scope>
    <source>
        <strain evidence="3">CCAP 19/18</strain>
    </source>
</reference>
<dbReference type="Proteomes" id="UP000815325">
    <property type="component" value="Unassembled WGS sequence"/>
</dbReference>
<protein>
    <submittedName>
        <fullName evidence="3">Cell morphogenesis central region-domain-containing protein</fullName>
    </submittedName>
</protein>
<proteinExistence type="predicted"/>
<feature type="region of interest" description="Disordered" evidence="1">
    <location>
        <begin position="280"/>
        <end position="310"/>
    </location>
</feature>
<feature type="domain" description="Cell morphogenesis central region" evidence="2">
    <location>
        <begin position="309"/>
        <end position="487"/>
    </location>
</feature>
<evidence type="ECO:0000313" key="3">
    <source>
        <dbReference type="EMBL" id="KAF5834594.1"/>
    </source>
</evidence>
<feature type="domain" description="Cell morphogenesis central region" evidence="2">
    <location>
        <begin position="32"/>
        <end position="276"/>
    </location>
</feature>
<evidence type="ECO:0000256" key="1">
    <source>
        <dbReference type="SAM" id="MobiDB-lite"/>
    </source>
</evidence>
<name>A0ABQ7GJ29_DUNSA</name>
<evidence type="ECO:0000313" key="4">
    <source>
        <dbReference type="Proteomes" id="UP000815325"/>
    </source>
</evidence>
<dbReference type="Pfam" id="PF14228">
    <property type="entry name" value="MOR2-PAG1_mid"/>
    <property type="match status" value="2"/>
</dbReference>
<evidence type="ECO:0000259" key="2">
    <source>
        <dbReference type="Pfam" id="PF14228"/>
    </source>
</evidence>
<comment type="caution">
    <text evidence="3">The sequence shown here is derived from an EMBL/GenBank/DDBJ whole genome shotgun (WGS) entry which is preliminary data.</text>
</comment>
<organism evidence="3 4">
    <name type="scientific">Dunaliella salina</name>
    <name type="common">Green alga</name>
    <name type="synonym">Protococcus salinus</name>
    <dbReference type="NCBI Taxonomy" id="3046"/>
    <lineage>
        <taxon>Eukaryota</taxon>
        <taxon>Viridiplantae</taxon>
        <taxon>Chlorophyta</taxon>
        <taxon>core chlorophytes</taxon>
        <taxon>Chlorophyceae</taxon>
        <taxon>CS clade</taxon>
        <taxon>Chlamydomonadales</taxon>
        <taxon>Dunaliellaceae</taxon>
        <taxon>Dunaliella</taxon>
    </lineage>
</organism>
<accession>A0ABQ7GJ29</accession>
<dbReference type="InterPro" id="IPR039867">
    <property type="entry name" value="Furry/Tao3/Mor2"/>
</dbReference>
<dbReference type="PANTHER" id="PTHR12295:SF30">
    <property type="entry name" value="PROTEIN FURRY"/>
    <property type="match status" value="1"/>
</dbReference>
<keyword evidence="4" id="KW-1185">Reference proteome</keyword>
<dbReference type="EMBL" id="MU069747">
    <property type="protein sequence ID" value="KAF5834594.1"/>
    <property type="molecule type" value="Genomic_DNA"/>
</dbReference>
<dbReference type="InterPro" id="IPR029473">
    <property type="entry name" value="MOR2-PAG1_mid"/>
</dbReference>